<evidence type="ECO:0000259" key="8">
    <source>
        <dbReference type="PROSITE" id="PS50928"/>
    </source>
</evidence>
<dbReference type="PANTHER" id="PTHR43744">
    <property type="entry name" value="ABC TRANSPORTER PERMEASE PROTEIN MG189-RELATED-RELATED"/>
    <property type="match status" value="1"/>
</dbReference>
<dbReference type="Gene3D" id="1.10.3720.10">
    <property type="entry name" value="MetI-like"/>
    <property type="match status" value="1"/>
</dbReference>
<dbReference type="eggNOG" id="COG0395">
    <property type="taxonomic scope" value="Bacteria"/>
</dbReference>
<keyword evidence="6 7" id="KW-0472">Membrane</keyword>
<dbReference type="EMBL" id="ATFF01000006">
    <property type="protein sequence ID" value="EPF31740.1"/>
    <property type="molecule type" value="Genomic_DNA"/>
</dbReference>
<feature type="transmembrane region" description="Helical" evidence="7">
    <location>
        <begin position="6"/>
        <end position="25"/>
    </location>
</feature>
<keyword evidence="4 7" id="KW-0812">Transmembrane</keyword>
<evidence type="ECO:0000256" key="6">
    <source>
        <dbReference type="ARBA" id="ARBA00023136"/>
    </source>
</evidence>
<dbReference type="RefSeq" id="WP_016526349.1">
    <property type="nucleotide sequence ID" value="NZ_KE332518.1"/>
</dbReference>
<feature type="transmembrane region" description="Helical" evidence="7">
    <location>
        <begin position="130"/>
        <end position="152"/>
    </location>
</feature>
<dbReference type="STRING" id="1125699.HMPREF9194_02091"/>
<dbReference type="InterPro" id="IPR035906">
    <property type="entry name" value="MetI-like_sf"/>
</dbReference>
<feature type="transmembrane region" description="Helical" evidence="7">
    <location>
        <begin position="164"/>
        <end position="182"/>
    </location>
</feature>
<reference evidence="9 10" key="1">
    <citation type="submission" date="2013-04" db="EMBL/GenBank/DDBJ databases">
        <title>The Genome Sequence of Treponema maltophilum ATCC 51939.</title>
        <authorList>
            <consortium name="The Broad Institute Genomics Platform"/>
            <person name="Earl A."/>
            <person name="Ward D."/>
            <person name="Feldgarden M."/>
            <person name="Gevers D."/>
            <person name="Leonetti C."/>
            <person name="Blanton J.M."/>
            <person name="Dewhirst F.E."/>
            <person name="Izard J."/>
            <person name="Walker B."/>
            <person name="Young S."/>
            <person name="Zeng Q."/>
            <person name="Gargeya S."/>
            <person name="Fitzgerald M."/>
            <person name="Haas B."/>
            <person name="Abouelleil A."/>
            <person name="Allen A.W."/>
            <person name="Alvarado L."/>
            <person name="Arachchi H.M."/>
            <person name="Berlin A.M."/>
            <person name="Chapman S.B."/>
            <person name="Gainer-Dewar J."/>
            <person name="Goldberg J."/>
            <person name="Griggs A."/>
            <person name="Gujja S."/>
            <person name="Hansen M."/>
            <person name="Howarth C."/>
            <person name="Imamovic A."/>
            <person name="Ireland A."/>
            <person name="Larimer J."/>
            <person name="McCowan C."/>
            <person name="Murphy C."/>
            <person name="Pearson M."/>
            <person name="Poon T.W."/>
            <person name="Priest M."/>
            <person name="Roberts A."/>
            <person name="Saif S."/>
            <person name="Shea T."/>
            <person name="Sisk P."/>
            <person name="Sykes S."/>
            <person name="Wortman J."/>
            <person name="Nusbaum C."/>
            <person name="Birren B."/>
        </authorList>
    </citation>
    <scope>NUCLEOTIDE SEQUENCE [LARGE SCALE GENOMIC DNA]</scope>
    <source>
        <strain evidence="9 10">ATCC 51939</strain>
    </source>
</reference>
<evidence type="ECO:0000256" key="5">
    <source>
        <dbReference type="ARBA" id="ARBA00022989"/>
    </source>
</evidence>
<dbReference type="Pfam" id="PF00528">
    <property type="entry name" value="BPD_transp_1"/>
    <property type="match status" value="1"/>
</dbReference>
<dbReference type="Proteomes" id="UP000014541">
    <property type="component" value="Unassembled WGS sequence"/>
</dbReference>
<keyword evidence="3" id="KW-1003">Cell membrane</keyword>
<dbReference type="GO" id="GO:0055085">
    <property type="term" value="P:transmembrane transport"/>
    <property type="evidence" value="ECO:0007669"/>
    <property type="project" value="InterPro"/>
</dbReference>
<dbReference type="AlphaFoldDB" id="S3K2L8"/>
<dbReference type="GO" id="GO:0005886">
    <property type="term" value="C:plasma membrane"/>
    <property type="evidence" value="ECO:0007669"/>
    <property type="project" value="UniProtKB-SubCell"/>
</dbReference>
<accession>S3K2L8</accession>
<dbReference type="PANTHER" id="PTHR43744:SF12">
    <property type="entry name" value="ABC TRANSPORTER PERMEASE PROTEIN MG189-RELATED"/>
    <property type="match status" value="1"/>
</dbReference>
<evidence type="ECO:0000313" key="10">
    <source>
        <dbReference type="Proteomes" id="UP000014541"/>
    </source>
</evidence>
<organism evidence="9 10">
    <name type="scientific">Treponema maltophilum ATCC 51939</name>
    <dbReference type="NCBI Taxonomy" id="1125699"/>
    <lineage>
        <taxon>Bacteria</taxon>
        <taxon>Pseudomonadati</taxon>
        <taxon>Spirochaetota</taxon>
        <taxon>Spirochaetia</taxon>
        <taxon>Spirochaetales</taxon>
        <taxon>Treponemataceae</taxon>
        <taxon>Treponema</taxon>
    </lineage>
</organism>
<sequence>MQFLLILSISAVAYIVLLFVLPEWGKNTLMTIFLLFSAVVILTPLLFMFTAAFMPASEITSIPYRWIPEKIHWFNFYRALAGNDENFVFLRNVLNSLIVSATVTVTTLLLSCITGYALAKFHFRGRNTVFMFIMMTMMIPFETIMVPLYMVVLNLKLQNTYGGLIIPFMMNAFGVFMMRQYLLTFPDDVIAAARIDGCSEPGIFSRIVLINSGPALATLAILTFRQQWDNLMWPLMVAQDKHLKTIPTYIVSFAEEKFADEGAMMAVALLASLPMVILFLTLSKYFLGGNAMYSAGKE</sequence>
<dbReference type="HOGENOM" id="CLU_016047_1_1_12"/>
<evidence type="ECO:0000256" key="4">
    <source>
        <dbReference type="ARBA" id="ARBA00022692"/>
    </source>
</evidence>
<name>S3K2L8_TREMA</name>
<dbReference type="PATRIC" id="fig|1125699.3.peg.2115"/>
<feature type="domain" description="ABC transmembrane type-1" evidence="8">
    <location>
        <begin position="93"/>
        <end position="282"/>
    </location>
</feature>
<dbReference type="CDD" id="cd06261">
    <property type="entry name" value="TM_PBP2"/>
    <property type="match status" value="1"/>
</dbReference>
<keyword evidence="10" id="KW-1185">Reference proteome</keyword>
<keyword evidence="5 7" id="KW-1133">Transmembrane helix</keyword>
<dbReference type="SUPFAM" id="SSF161098">
    <property type="entry name" value="MetI-like"/>
    <property type="match status" value="1"/>
</dbReference>
<gene>
    <name evidence="9" type="ORF">HMPREF9194_02091</name>
</gene>
<protein>
    <recommendedName>
        <fullName evidence="8">ABC transmembrane type-1 domain-containing protein</fullName>
    </recommendedName>
</protein>
<feature type="transmembrane region" description="Helical" evidence="7">
    <location>
        <begin position="32"/>
        <end position="54"/>
    </location>
</feature>
<comment type="subcellular location">
    <subcellularLocation>
        <location evidence="1 7">Cell membrane</location>
        <topology evidence="1 7">Multi-pass membrane protein</topology>
    </subcellularLocation>
</comment>
<comment type="caution">
    <text evidence="9">The sequence shown here is derived from an EMBL/GenBank/DDBJ whole genome shotgun (WGS) entry which is preliminary data.</text>
</comment>
<feature type="transmembrane region" description="Helical" evidence="7">
    <location>
        <begin position="203"/>
        <end position="224"/>
    </location>
</feature>
<evidence type="ECO:0000256" key="3">
    <source>
        <dbReference type="ARBA" id="ARBA00022475"/>
    </source>
</evidence>
<evidence type="ECO:0000256" key="2">
    <source>
        <dbReference type="ARBA" id="ARBA00022448"/>
    </source>
</evidence>
<keyword evidence="2 7" id="KW-0813">Transport</keyword>
<evidence type="ECO:0000313" key="9">
    <source>
        <dbReference type="EMBL" id="EPF31740.1"/>
    </source>
</evidence>
<comment type="similarity">
    <text evidence="7">Belongs to the binding-protein-dependent transport system permease family.</text>
</comment>
<evidence type="ECO:0000256" key="1">
    <source>
        <dbReference type="ARBA" id="ARBA00004651"/>
    </source>
</evidence>
<proteinExistence type="inferred from homology"/>
<dbReference type="InterPro" id="IPR000515">
    <property type="entry name" value="MetI-like"/>
</dbReference>
<dbReference type="PROSITE" id="PS50928">
    <property type="entry name" value="ABC_TM1"/>
    <property type="match status" value="1"/>
</dbReference>
<feature type="transmembrane region" description="Helical" evidence="7">
    <location>
        <begin position="263"/>
        <end position="287"/>
    </location>
</feature>
<evidence type="ECO:0000256" key="7">
    <source>
        <dbReference type="RuleBase" id="RU363032"/>
    </source>
</evidence>
<feature type="transmembrane region" description="Helical" evidence="7">
    <location>
        <begin position="97"/>
        <end position="118"/>
    </location>
</feature>